<dbReference type="Gene3D" id="3.30.200.20">
    <property type="entry name" value="Phosphorylase Kinase, domain 1"/>
    <property type="match status" value="1"/>
</dbReference>
<dbReference type="AlphaFoldDB" id="A0A6N2N3G7"/>
<protein>
    <submittedName>
        <fullName evidence="1">Uncharacterized protein</fullName>
    </submittedName>
</protein>
<evidence type="ECO:0000313" key="1">
    <source>
        <dbReference type="EMBL" id="VFU61375.1"/>
    </source>
</evidence>
<reference evidence="1" key="1">
    <citation type="submission" date="2019-03" db="EMBL/GenBank/DDBJ databases">
        <authorList>
            <person name="Mank J."/>
            <person name="Almeida P."/>
        </authorList>
    </citation>
    <scope>NUCLEOTIDE SEQUENCE</scope>
    <source>
        <strain evidence="1">78183</strain>
    </source>
</reference>
<organism evidence="1">
    <name type="scientific">Salix viminalis</name>
    <name type="common">Common osier</name>
    <name type="synonym">Basket willow</name>
    <dbReference type="NCBI Taxonomy" id="40686"/>
    <lineage>
        <taxon>Eukaryota</taxon>
        <taxon>Viridiplantae</taxon>
        <taxon>Streptophyta</taxon>
        <taxon>Embryophyta</taxon>
        <taxon>Tracheophyta</taxon>
        <taxon>Spermatophyta</taxon>
        <taxon>Magnoliopsida</taxon>
        <taxon>eudicotyledons</taxon>
        <taxon>Gunneridae</taxon>
        <taxon>Pentapetalae</taxon>
        <taxon>rosids</taxon>
        <taxon>fabids</taxon>
        <taxon>Malpighiales</taxon>
        <taxon>Salicaceae</taxon>
        <taxon>Saliceae</taxon>
        <taxon>Salix</taxon>
    </lineage>
</organism>
<gene>
    <name evidence="1" type="ORF">SVIM_LOCUS459266</name>
</gene>
<proteinExistence type="predicted"/>
<dbReference type="EMBL" id="CAADRP010002113">
    <property type="protein sequence ID" value="VFU61375.1"/>
    <property type="molecule type" value="Genomic_DNA"/>
</dbReference>
<name>A0A6N2N3G7_SALVM</name>
<sequence length="93" mass="10496">MGPLLIYFRTSEDRIKDEKGDSLPSYSSSAAKEKASARLFRGSLPSGLAVAVKRVNRSSEIEYSRRNPFTTEFATVVGHLRHKNLVQLRRVML</sequence>
<accession>A0A6N2N3G7</accession>